<proteinExistence type="predicted"/>
<protein>
    <submittedName>
        <fullName evidence="1">Uncharacterized protein</fullName>
    </submittedName>
</protein>
<sequence>MNAEDWSVRLPETAEWVYRVAEERGLKFDNIFPELSWLQDYHNLPDIPLNTTY</sequence>
<name>A0A383F663_9ZZZZ</name>
<dbReference type="EMBL" id="UINC01231926">
    <property type="protein sequence ID" value="SVE64672.1"/>
    <property type="molecule type" value="Genomic_DNA"/>
</dbReference>
<evidence type="ECO:0000313" key="1">
    <source>
        <dbReference type="EMBL" id="SVE64672.1"/>
    </source>
</evidence>
<dbReference type="AlphaFoldDB" id="A0A383F663"/>
<accession>A0A383F663</accession>
<reference evidence="1" key="1">
    <citation type="submission" date="2018-05" db="EMBL/GenBank/DDBJ databases">
        <authorList>
            <person name="Lanie J.A."/>
            <person name="Ng W.-L."/>
            <person name="Kazmierczak K.M."/>
            <person name="Andrzejewski T.M."/>
            <person name="Davidsen T.M."/>
            <person name="Wayne K.J."/>
            <person name="Tettelin H."/>
            <person name="Glass J.I."/>
            <person name="Rusch D."/>
            <person name="Podicherti R."/>
            <person name="Tsui H.-C.T."/>
            <person name="Winkler M.E."/>
        </authorList>
    </citation>
    <scope>NUCLEOTIDE SEQUENCE</scope>
</reference>
<organism evidence="1">
    <name type="scientific">marine metagenome</name>
    <dbReference type="NCBI Taxonomy" id="408172"/>
    <lineage>
        <taxon>unclassified sequences</taxon>
        <taxon>metagenomes</taxon>
        <taxon>ecological metagenomes</taxon>
    </lineage>
</organism>
<gene>
    <name evidence="1" type="ORF">METZ01_LOCUS517526</name>
</gene>